<dbReference type="Proteomes" id="UP000515847">
    <property type="component" value="Chromosome"/>
</dbReference>
<dbReference type="AlphaFoldDB" id="A0A7G6E0C6"/>
<evidence type="ECO:0008006" key="5">
    <source>
        <dbReference type="Google" id="ProtNLM"/>
    </source>
</evidence>
<dbReference type="EMBL" id="CP045798">
    <property type="protein sequence ID" value="QNB45530.1"/>
    <property type="molecule type" value="Genomic_DNA"/>
</dbReference>
<feature type="transmembrane region" description="Helical" evidence="2">
    <location>
        <begin position="15"/>
        <end position="38"/>
    </location>
</feature>
<evidence type="ECO:0000313" key="4">
    <source>
        <dbReference type="Proteomes" id="UP000515847"/>
    </source>
</evidence>
<sequence>MSEFFKTLTNPRGKYGYWGVGVVVLFGIALLVMPGLFLGKSKPLSQAPNLVLEKTDPKQAPYPLSTVESALAQQVSQILCQVEGAGKVTVSVSLTAGPAHDYARNTTDSKSTIEEKDTGGGTRTTTEMNQKAELVFAQGKGEPVIVKELGPQIKGIVVVAEGAKDVEIRSKLSRAVQSMLDLPAHRVMVLPKESR</sequence>
<name>A0A7G6E0C6_THEFR</name>
<reference evidence="3 4" key="1">
    <citation type="journal article" date="2019" name="Front. Microbiol.">
        <title>Thermoanaerosceptrum fracticalcis gen. nov. sp. nov., a Novel Fumarate-Fermenting Microorganism From a Deep Fractured Carbonate Aquifer of the US Great Basin.</title>
        <authorList>
            <person name="Hamilton-Brehm S.D."/>
            <person name="Stewart L.E."/>
            <person name="Zavarin M."/>
            <person name="Caldwell M."/>
            <person name="Lawson P.A."/>
            <person name="Onstott T.C."/>
            <person name="Grzymski J."/>
            <person name="Neveux I."/>
            <person name="Lollar B.S."/>
            <person name="Russell C.E."/>
            <person name="Moser D.P."/>
        </authorList>
    </citation>
    <scope>NUCLEOTIDE SEQUENCE [LARGE SCALE GENOMIC DNA]</scope>
    <source>
        <strain evidence="3 4">DRI-13</strain>
    </source>
</reference>
<keyword evidence="2" id="KW-0472">Membrane</keyword>
<keyword evidence="2" id="KW-0812">Transmembrane</keyword>
<dbReference type="KEGG" id="tfr:BR63_03880"/>
<dbReference type="RefSeq" id="WP_051965618.1">
    <property type="nucleotide sequence ID" value="NZ_CP045798.1"/>
</dbReference>
<evidence type="ECO:0000256" key="2">
    <source>
        <dbReference type="SAM" id="Phobius"/>
    </source>
</evidence>
<accession>A0A7G6E0C6</accession>
<proteinExistence type="predicted"/>
<protein>
    <recommendedName>
        <fullName evidence="5">Stage III sporulation protein AG</fullName>
    </recommendedName>
</protein>
<keyword evidence="2" id="KW-1133">Transmembrane helix</keyword>
<evidence type="ECO:0000256" key="1">
    <source>
        <dbReference type="SAM" id="MobiDB-lite"/>
    </source>
</evidence>
<organism evidence="3 4">
    <name type="scientific">Thermanaerosceptrum fracticalcis</name>
    <dbReference type="NCBI Taxonomy" id="1712410"/>
    <lineage>
        <taxon>Bacteria</taxon>
        <taxon>Bacillati</taxon>
        <taxon>Bacillota</taxon>
        <taxon>Clostridia</taxon>
        <taxon>Eubacteriales</taxon>
        <taxon>Peptococcaceae</taxon>
        <taxon>Thermanaerosceptrum</taxon>
    </lineage>
</organism>
<dbReference type="OrthoDB" id="1634070at2"/>
<gene>
    <name evidence="3" type="ORF">BR63_03880</name>
</gene>
<evidence type="ECO:0000313" key="3">
    <source>
        <dbReference type="EMBL" id="QNB45530.1"/>
    </source>
</evidence>
<keyword evidence="4" id="KW-1185">Reference proteome</keyword>
<feature type="region of interest" description="Disordered" evidence="1">
    <location>
        <begin position="103"/>
        <end position="124"/>
    </location>
</feature>